<dbReference type="HAMAP" id="MF_00837">
    <property type="entry name" value="PagP_transferase"/>
    <property type="match status" value="1"/>
</dbReference>
<sequence length="191" mass="22360">MQRLFPALWVVLFLVVSPLHAEPKVYGEQRIHRWWDAVTDDIAQTWEQPDRYDLYLPFLSWHARFMYDKEKTDNYNEMPWGGGLGVSRYNDEGNWSALFAMMFKDSHNEWQPAMGYGWEKGWYLDNAKDFRLGLGAAAGITARDDFANYVPLPFIFPLFSAGYKRVTVQFTYIPGTYNNGNVLFAWLRLGF</sequence>
<reference evidence="12 13" key="1">
    <citation type="submission" date="2016-03" db="EMBL/GenBank/DDBJ databases">
        <authorList>
            <consortium name="Pathogen Informatics"/>
        </authorList>
    </citation>
    <scope>NUCLEOTIDE SEQUENCE [LARGE SCALE GENOMIC DNA]</scope>
    <source>
        <strain evidence="12">e1424</strain>
        <strain evidence="9">E1424</strain>
        <strain evidence="13">e552</strain>
        <strain evidence="11">E552</strain>
    </source>
</reference>
<comment type="caution">
    <text evidence="10">The sequence shown here is derived from an EMBL/GenBank/DDBJ whole genome shotgun (WGS) entry which is preliminary data.</text>
</comment>
<evidence type="ECO:0000256" key="2">
    <source>
        <dbReference type="ARBA" id="ARBA00006368"/>
    </source>
</evidence>
<dbReference type="SMR" id="A0A3L9P2Q8"/>
<comment type="similarity">
    <text evidence="2 8">Belongs to the lipid A palmitoyltransferase family.</text>
</comment>
<dbReference type="FunFam" id="2.40.160.20:FF:000002">
    <property type="entry name" value="Lipid A palmitoyltransferase PagP"/>
    <property type="match status" value="1"/>
</dbReference>
<gene>
    <name evidence="9" type="primary">pagP_1</name>
    <name evidence="8" type="synonym">pagP</name>
    <name evidence="11" type="synonym">pagP_2</name>
    <name evidence="10" type="ORF">B9Q30_01980</name>
    <name evidence="11" type="ORF">SAMEA2273187_03152</name>
    <name evidence="9" type="ORF">SAMEA2273352_00773</name>
</gene>
<evidence type="ECO:0000313" key="9">
    <source>
        <dbReference type="EMBL" id="CZW73319.1"/>
    </source>
</evidence>
<reference evidence="10 14" key="2">
    <citation type="journal article" date="2017" name="J. Antimicrob. Chemother.">
        <title>Characterization of the population structure, drug resistance mechanisms and plasmids of the community-associated Enterobacter cloacae complex in China.</title>
        <authorList>
            <person name="Zhou K."/>
            <person name="Yu W."/>
            <person name="Cao X."/>
            <person name="Shen P."/>
            <person name="Lu H."/>
            <person name="Luo Q."/>
            <person name="Rossen J.W.A."/>
            <person name="Xiao Y."/>
        </authorList>
    </citation>
    <scope>NUCLEOTIDE SEQUENCE [LARGE SCALE GENOMIC DNA]</scope>
    <source>
        <strain evidence="10 14">ECC904</strain>
    </source>
</reference>
<feature type="active site" evidence="8">
    <location>
        <position position="62"/>
    </location>
</feature>
<dbReference type="RefSeq" id="WP_003859516.1">
    <property type="nucleotide sequence ID" value="NZ_BMAA01000053.1"/>
</dbReference>
<dbReference type="GO" id="GO:0009279">
    <property type="term" value="C:cell outer membrane"/>
    <property type="evidence" value="ECO:0007669"/>
    <property type="project" value="UniProtKB-SubCell"/>
</dbReference>
<comment type="function">
    <text evidence="8">Transfers a fatty acid residue from the sn-1 position of a phospholipid to the N-linked hydroxyfatty acid chain on the proximal unit of lipid A or its precursors.</text>
</comment>
<dbReference type="GO" id="GO:0016409">
    <property type="term" value="F:palmitoyltransferase activity"/>
    <property type="evidence" value="ECO:0007669"/>
    <property type="project" value="UniProtKB-ARBA"/>
</dbReference>
<dbReference type="KEGG" id="ehm:AB284_11150"/>
<evidence type="ECO:0000256" key="4">
    <source>
        <dbReference type="ARBA" id="ARBA00022729"/>
    </source>
</evidence>
<dbReference type="Pfam" id="PF07017">
    <property type="entry name" value="PagP"/>
    <property type="match status" value="1"/>
</dbReference>
<evidence type="ECO:0000313" key="11">
    <source>
        <dbReference type="EMBL" id="SAE65935.1"/>
    </source>
</evidence>
<evidence type="ECO:0000313" key="14">
    <source>
        <dbReference type="Proteomes" id="UP000229974"/>
    </source>
</evidence>
<evidence type="ECO:0000256" key="5">
    <source>
        <dbReference type="ARBA" id="ARBA00023136"/>
    </source>
</evidence>
<keyword evidence="7 8" id="KW-0012">Acyltransferase</keyword>
<evidence type="ECO:0000313" key="12">
    <source>
        <dbReference type="Proteomes" id="UP000076205"/>
    </source>
</evidence>
<dbReference type="SUPFAM" id="SSF56925">
    <property type="entry name" value="OMPA-like"/>
    <property type="match status" value="1"/>
</dbReference>
<dbReference type="Gene3D" id="2.40.160.20">
    <property type="match status" value="1"/>
</dbReference>
<keyword evidence="5 8" id="KW-0472">Membrane</keyword>
<protein>
    <recommendedName>
        <fullName evidence="8">Lipid A acyltransferase PagP</fullName>
        <ecNumber evidence="8">2.3.1.251</ecNumber>
    </recommendedName>
    <alternativeName>
        <fullName evidence="8">Lipid A acylation protein</fullName>
    </alternativeName>
</protein>
<feature type="site" description="Role in lipopolysaccharide recognition" evidence="8">
    <location>
        <position position="71"/>
    </location>
</feature>
<evidence type="ECO:0000256" key="7">
    <source>
        <dbReference type="ARBA" id="ARBA00023315"/>
    </source>
</evidence>
<comment type="subcellular location">
    <subcellularLocation>
        <location evidence="1 8">Cell outer membrane</location>
    </subcellularLocation>
</comment>
<evidence type="ECO:0000256" key="3">
    <source>
        <dbReference type="ARBA" id="ARBA00022679"/>
    </source>
</evidence>
<organism evidence="10 14">
    <name type="scientific">Enterobacter hormaechei</name>
    <dbReference type="NCBI Taxonomy" id="158836"/>
    <lineage>
        <taxon>Bacteria</taxon>
        <taxon>Pseudomonadati</taxon>
        <taxon>Pseudomonadota</taxon>
        <taxon>Gammaproteobacteria</taxon>
        <taxon>Enterobacterales</taxon>
        <taxon>Enterobacteriaceae</taxon>
        <taxon>Enterobacter</taxon>
        <taxon>Enterobacter cloacae complex</taxon>
    </lineage>
</organism>
<dbReference type="EMBL" id="FJYW01000001">
    <property type="protein sequence ID" value="CZW73319.1"/>
    <property type="molecule type" value="Genomic_DNA"/>
</dbReference>
<accession>A0A3L9P2Q8</accession>
<comment type="subunit">
    <text evidence="8">Homodimer.</text>
</comment>
<dbReference type="STRING" id="301102.BFV66_12220"/>
<comment type="catalytic activity">
    <reaction evidence="8">
        <text>a lipid IIA + a 1,2-diacyl-sn-glycero-3-phosphocholine = a lipid IIB + a 2-acyl-sn-glycero-3-phosphocholine</text>
        <dbReference type="Rhea" id="RHEA:74283"/>
        <dbReference type="ChEBI" id="CHEBI:57643"/>
        <dbReference type="ChEBI" id="CHEBI:57875"/>
        <dbReference type="ChEBI" id="CHEBI:193144"/>
        <dbReference type="ChEBI" id="CHEBI:193145"/>
        <dbReference type="EC" id="2.3.1.251"/>
    </reaction>
</comment>
<dbReference type="AlphaFoldDB" id="A0A3L9P2Q8"/>
<dbReference type="InterPro" id="IPR009746">
    <property type="entry name" value="LipidA_acyl_PagP"/>
</dbReference>
<dbReference type="NCBIfam" id="NF008271">
    <property type="entry name" value="PRK11045.1"/>
    <property type="match status" value="1"/>
</dbReference>
<feature type="site" description="Role in the phospholipid gating" evidence="8">
    <location>
        <position position="177"/>
    </location>
</feature>
<dbReference type="GO" id="GO:0009245">
    <property type="term" value="P:lipid A biosynthetic process"/>
    <property type="evidence" value="ECO:0007669"/>
    <property type="project" value="UniProtKB-UniRule"/>
</dbReference>
<evidence type="ECO:0000313" key="13">
    <source>
        <dbReference type="Proteomes" id="UP000077295"/>
    </source>
</evidence>
<keyword evidence="4 8" id="KW-0732">Signal</keyword>
<dbReference type="EC" id="2.3.1.251" evidence="8"/>
<dbReference type="EMBL" id="NEEW01000001">
    <property type="protein sequence ID" value="PJD89308.1"/>
    <property type="molecule type" value="Genomic_DNA"/>
</dbReference>
<keyword evidence="6 8" id="KW-0998">Cell outer membrane</keyword>
<dbReference type="EMBL" id="FKEV01000011">
    <property type="protein sequence ID" value="SAE65935.1"/>
    <property type="molecule type" value="Genomic_DNA"/>
</dbReference>
<dbReference type="Proteomes" id="UP000229974">
    <property type="component" value="Unassembled WGS sequence"/>
</dbReference>
<proteinExistence type="inferred from homology"/>
<evidence type="ECO:0000256" key="8">
    <source>
        <dbReference type="HAMAP-Rule" id="MF_00837"/>
    </source>
</evidence>
<name>A0A3L9P2Q8_9ENTR</name>
<dbReference type="InterPro" id="IPR011250">
    <property type="entry name" value="OMP/PagP_B-barrel"/>
</dbReference>
<feature type="active site" evidence="8">
    <location>
        <position position="105"/>
    </location>
</feature>
<keyword evidence="3 8" id="KW-0808">Transferase</keyword>
<dbReference type="Proteomes" id="UP000077295">
    <property type="component" value="Unassembled WGS sequence"/>
</dbReference>
<evidence type="ECO:0000256" key="6">
    <source>
        <dbReference type="ARBA" id="ARBA00023237"/>
    </source>
</evidence>
<comment type="catalytic activity">
    <reaction evidence="8">
        <text>a lipid IVA + a 1,2-diacyl-sn-glycero-3-phosphocholine = a lipid IVB + a 2-acyl-sn-glycero-3-phosphocholine</text>
        <dbReference type="Rhea" id="RHEA:74279"/>
        <dbReference type="ChEBI" id="CHEBI:57643"/>
        <dbReference type="ChEBI" id="CHEBI:57875"/>
        <dbReference type="ChEBI" id="CHEBI:176425"/>
        <dbReference type="ChEBI" id="CHEBI:193143"/>
        <dbReference type="EC" id="2.3.1.251"/>
    </reaction>
</comment>
<evidence type="ECO:0000256" key="1">
    <source>
        <dbReference type="ARBA" id="ARBA00004442"/>
    </source>
</evidence>
<evidence type="ECO:0000313" key="10">
    <source>
        <dbReference type="EMBL" id="PJD89308.1"/>
    </source>
</evidence>
<dbReference type="OrthoDB" id="9156803at2"/>
<accession>A0A331Q1V5</accession>
<feature type="active site" evidence="8">
    <location>
        <position position="106"/>
    </location>
</feature>
<comment type="catalytic activity">
    <reaction evidence="8">
        <text>a lipid A + a 1,2-diacyl-sn-glycero-3-phosphocholine = a hepta-acyl lipid A + a 2-acyl-sn-glycero-3-phosphocholine</text>
        <dbReference type="Rhea" id="RHEA:74275"/>
        <dbReference type="ChEBI" id="CHEBI:57643"/>
        <dbReference type="ChEBI" id="CHEBI:57875"/>
        <dbReference type="ChEBI" id="CHEBI:193141"/>
        <dbReference type="ChEBI" id="CHEBI:193142"/>
        <dbReference type="EC" id="2.3.1.251"/>
    </reaction>
</comment>
<dbReference type="Proteomes" id="UP000076205">
    <property type="component" value="Unassembled WGS sequence"/>
</dbReference>